<comment type="caution">
    <text evidence="3">The sequence shown here is derived from an EMBL/GenBank/DDBJ whole genome shotgun (WGS) entry which is preliminary data.</text>
</comment>
<dbReference type="AlphaFoldDB" id="A0A0K9FBU7"/>
<name>A0A0K9FBU7_9BACI</name>
<dbReference type="OrthoDB" id="9873912at2"/>
<proteinExistence type="predicted"/>
<keyword evidence="1" id="KW-0175">Coiled coil</keyword>
<accession>A0A0K9FBU7</accession>
<organism evidence="3 4">
    <name type="scientific">Lysinibacillus xylanilyticus</name>
    <dbReference type="NCBI Taxonomy" id="582475"/>
    <lineage>
        <taxon>Bacteria</taxon>
        <taxon>Bacillati</taxon>
        <taxon>Bacillota</taxon>
        <taxon>Bacilli</taxon>
        <taxon>Bacillales</taxon>
        <taxon>Bacillaceae</taxon>
        <taxon>Lysinibacillus</taxon>
    </lineage>
</organism>
<evidence type="ECO:0000256" key="1">
    <source>
        <dbReference type="SAM" id="Coils"/>
    </source>
</evidence>
<dbReference type="GeneID" id="96597797"/>
<reference evidence="4" key="1">
    <citation type="submission" date="2015-07" db="EMBL/GenBank/DDBJ databases">
        <authorList>
            <consortium name="Consortium for Microbial Forensics and Genomics (microFORGE)"/>
            <person name="Knight B.M."/>
            <person name="Roberts D.P."/>
            <person name="Lin D."/>
            <person name="Hari K."/>
            <person name="Fletcher J."/>
            <person name="Melcher U."/>
            <person name="Blagden T."/>
            <person name="Winegar R.A."/>
        </authorList>
    </citation>
    <scope>NUCLEOTIDE SEQUENCE [LARGE SCALE GENOMIC DNA]</scope>
    <source>
        <strain evidence="4">DSM 23493</strain>
    </source>
</reference>
<gene>
    <name evidence="3" type="ORF">ACZ11_05780</name>
</gene>
<sequence>MKFGKTLEQVIATNLKNGVLDIHPLKASIENIVVAHIQSAEESQRKALNAQNEAEQALSNFFQEEQLIKEQAQRSIQQKKQEIFELKRQQEIKARELAKAELSGDLNKVEQLKYAVKELTDQLTNEQALLQGYDISQEGYLSYDQRQELKQLITAYENHYPTTYSDLRNLKGSLDKLIDFLQDQSERLRVQQFQHTIRDKKAQDTERICTPEEMLKEDILGYCKKAQNNVNLTEMYMKWLDVRADISFNEFTSQQIEAKKESIRKFHEEEAQREYDRKQAMYEKNTSAMESAEQRRNQKI</sequence>
<protein>
    <submittedName>
        <fullName evidence="3">Uncharacterized protein</fullName>
    </submittedName>
</protein>
<evidence type="ECO:0000313" key="3">
    <source>
        <dbReference type="EMBL" id="KMY31712.1"/>
    </source>
</evidence>
<feature type="region of interest" description="Disordered" evidence="2">
    <location>
        <begin position="267"/>
        <end position="300"/>
    </location>
</feature>
<feature type="compositionally biased region" description="Basic and acidic residues" evidence="2">
    <location>
        <begin position="267"/>
        <end position="281"/>
    </location>
</feature>
<dbReference type="RefSeq" id="WP_049664431.1">
    <property type="nucleotide sequence ID" value="NZ_LFXJ01000005.1"/>
</dbReference>
<feature type="coiled-coil region" evidence="1">
    <location>
        <begin position="37"/>
        <end position="129"/>
    </location>
</feature>
<evidence type="ECO:0000313" key="4">
    <source>
        <dbReference type="Proteomes" id="UP000037326"/>
    </source>
</evidence>
<dbReference type="EMBL" id="LFXJ01000005">
    <property type="protein sequence ID" value="KMY31712.1"/>
    <property type="molecule type" value="Genomic_DNA"/>
</dbReference>
<dbReference type="Proteomes" id="UP000037326">
    <property type="component" value="Unassembled WGS sequence"/>
</dbReference>
<evidence type="ECO:0000256" key="2">
    <source>
        <dbReference type="SAM" id="MobiDB-lite"/>
    </source>
</evidence>
<dbReference type="PATRIC" id="fig|582475.4.peg.601"/>